<feature type="transmembrane region" description="Helical" evidence="1">
    <location>
        <begin position="12"/>
        <end position="32"/>
    </location>
</feature>
<dbReference type="Proteomes" id="UP001326613">
    <property type="component" value="Chromosome"/>
</dbReference>
<gene>
    <name evidence="2" type="ORF">Trichorick_00691</name>
</gene>
<keyword evidence="1" id="KW-0812">Transmembrane</keyword>
<proteinExistence type="predicted"/>
<sequence>MAPQQQNPDESNFKFAASFIKVITFAIALFLIVISRYAFIFFSAAMLPTIIALFFDRHTHKCASATICTFNLIGAMPYLIRLWESPSINAMAKLVIADVDTWMIIYGAAFVGQLLYMSMPLLIVRVYSAKARVQASILEKKQKQLCEEWGIVVDEQTPPN</sequence>
<feature type="transmembrane region" description="Helical" evidence="1">
    <location>
        <begin position="38"/>
        <end position="55"/>
    </location>
</feature>
<protein>
    <submittedName>
        <fullName evidence="2">Uncharacterized protein</fullName>
    </submittedName>
</protein>
<keyword evidence="3" id="KW-1185">Reference proteome</keyword>
<accession>A0ABZ0UUY8</accession>
<reference evidence="2 3" key="1">
    <citation type="submission" date="2022-10" db="EMBL/GenBank/DDBJ databases">
        <title>Host association and intracellularity evolved multiple times independently in the Rickettsiales.</title>
        <authorList>
            <person name="Castelli M."/>
            <person name="Nardi T."/>
            <person name="Gammuto L."/>
            <person name="Bellinzona G."/>
            <person name="Sabaneyeva E."/>
            <person name="Potekhin A."/>
            <person name="Serra V."/>
            <person name="Petroni G."/>
            <person name="Sassera D."/>
        </authorList>
    </citation>
    <scope>NUCLEOTIDE SEQUENCE [LARGE SCALE GENOMIC DNA]</scope>
    <source>
        <strain evidence="2 3">Kr 154-4</strain>
    </source>
</reference>
<evidence type="ECO:0000313" key="2">
    <source>
        <dbReference type="EMBL" id="WPY00803.1"/>
    </source>
</evidence>
<organism evidence="2 3">
    <name type="scientific">Candidatus Trichorickettsia mobilis</name>
    <dbReference type="NCBI Taxonomy" id="1346319"/>
    <lineage>
        <taxon>Bacteria</taxon>
        <taxon>Pseudomonadati</taxon>
        <taxon>Pseudomonadota</taxon>
        <taxon>Alphaproteobacteria</taxon>
        <taxon>Rickettsiales</taxon>
        <taxon>Rickettsiaceae</taxon>
        <taxon>Rickettsieae</taxon>
        <taxon>Candidatus Trichorickettsia</taxon>
    </lineage>
</organism>
<keyword evidence="1" id="KW-0472">Membrane</keyword>
<evidence type="ECO:0000256" key="1">
    <source>
        <dbReference type="SAM" id="Phobius"/>
    </source>
</evidence>
<name>A0ABZ0UUY8_9RICK</name>
<feature type="transmembrane region" description="Helical" evidence="1">
    <location>
        <begin position="62"/>
        <end position="83"/>
    </location>
</feature>
<feature type="transmembrane region" description="Helical" evidence="1">
    <location>
        <begin position="103"/>
        <end position="124"/>
    </location>
</feature>
<evidence type="ECO:0000313" key="3">
    <source>
        <dbReference type="Proteomes" id="UP001326613"/>
    </source>
</evidence>
<dbReference type="EMBL" id="CP112932">
    <property type="protein sequence ID" value="WPY00803.1"/>
    <property type="molecule type" value="Genomic_DNA"/>
</dbReference>
<dbReference type="RefSeq" id="WP_323738841.1">
    <property type="nucleotide sequence ID" value="NZ_CP112932.1"/>
</dbReference>
<keyword evidence="1" id="KW-1133">Transmembrane helix</keyword>